<evidence type="ECO:0000256" key="4">
    <source>
        <dbReference type="SAM" id="MobiDB-lite"/>
    </source>
</evidence>
<organism evidence="6 7">
    <name type="scientific">Nitrogeniibacter mangrovi</name>
    <dbReference type="NCBI Taxonomy" id="2016596"/>
    <lineage>
        <taxon>Bacteria</taxon>
        <taxon>Pseudomonadati</taxon>
        <taxon>Pseudomonadota</taxon>
        <taxon>Betaproteobacteria</taxon>
        <taxon>Rhodocyclales</taxon>
        <taxon>Zoogloeaceae</taxon>
        <taxon>Nitrogeniibacter</taxon>
    </lineage>
</organism>
<dbReference type="EMBL" id="CP048836">
    <property type="protein sequence ID" value="QID18789.1"/>
    <property type="molecule type" value="Genomic_DNA"/>
</dbReference>
<evidence type="ECO:0000256" key="2">
    <source>
        <dbReference type="ARBA" id="ARBA00022803"/>
    </source>
</evidence>
<name>A0A6C1B752_9RHOO</name>
<feature type="compositionally biased region" description="Low complexity" evidence="4">
    <location>
        <begin position="107"/>
        <end position="136"/>
    </location>
</feature>
<dbReference type="PANTHER" id="PTHR44943:SF8">
    <property type="entry name" value="TPR REPEAT-CONTAINING PROTEIN MJ0263"/>
    <property type="match status" value="1"/>
</dbReference>
<dbReference type="PANTHER" id="PTHR44943">
    <property type="entry name" value="CELLULOSE SYNTHASE OPERON PROTEIN C"/>
    <property type="match status" value="1"/>
</dbReference>
<dbReference type="KEGG" id="azq:G3580_14870"/>
<gene>
    <name evidence="6" type="ORF">G3580_14870</name>
</gene>
<evidence type="ECO:0000256" key="5">
    <source>
        <dbReference type="SAM" id="Phobius"/>
    </source>
</evidence>
<keyword evidence="7" id="KW-1185">Reference proteome</keyword>
<feature type="region of interest" description="Disordered" evidence="4">
    <location>
        <begin position="107"/>
        <end position="195"/>
    </location>
</feature>
<dbReference type="Pfam" id="PF13432">
    <property type="entry name" value="TPR_16"/>
    <property type="match status" value="2"/>
</dbReference>
<dbReference type="SUPFAM" id="SSF48452">
    <property type="entry name" value="TPR-like"/>
    <property type="match status" value="1"/>
</dbReference>
<keyword evidence="5" id="KW-0812">Transmembrane</keyword>
<evidence type="ECO:0000313" key="6">
    <source>
        <dbReference type="EMBL" id="QID18789.1"/>
    </source>
</evidence>
<dbReference type="InterPro" id="IPR011990">
    <property type="entry name" value="TPR-like_helical_dom_sf"/>
</dbReference>
<feature type="transmembrane region" description="Helical" evidence="5">
    <location>
        <begin position="70"/>
        <end position="90"/>
    </location>
</feature>
<feature type="region of interest" description="Disordered" evidence="4">
    <location>
        <begin position="10"/>
        <end position="48"/>
    </location>
</feature>
<proteinExistence type="predicted"/>
<keyword evidence="5" id="KW-0472">Membrane</keyword>
<dbReference type="Gene3D" id="1.25.40.10">
    <property type="entry name" value="Tetratricopeptide repeat domain"/>
    <property type="match status" value="2"/>
</dbReference>
<feature type="compositionally biased region" description="Basic and acidic residues" evidence="4">
    <location>
        <begin position="10"/>
        <end position="22"/>
    </location>
</feature>
<dbReference type="RefSeq" id="WP_173766783.1">
    <property type="nucleotide sequence ID" value="NZ_CP048836.1"/>
</dbReference>
<feature type="compositionally biased region" description="Low complexity" evidence="4">
    <location>
        <begin position="182"/>
        <end position="195"/>
    </location>
</feature>
<feature type="repeat" description="TPR" evidence="3">
    <location>
        <begin position="228"/>
        <end position="261"/>
    </location>
</feature>
<dbReference type="Proteomes" id="UP000501991">
    <property type="component" value="Chromosome"/>
</dbReference>
<accession>A0A6C1B752</accession>
<dbReference type="PROSITE" id="PS50005">
    <property type="entry name" value="TPR"/>
    <property type="match status" value="2"/>
</dbReference>
<dbReference type="InterPro" id="IPR019734">
    <property type="entry name" value="TPR_rpt"/>
</dbReference>
<keyword evidence="5" id="KW-1133">Transmembrane helix</keyword>
<keyword evidence="2 3" id="KW-0802">TPR repeat</keyword>
<dbReference type="InterPro" id="IPR051685">
    <property type="entry name" value="Ycf3/AcsC/BcsC/TPR_MFPF"/>
</dbReference>
<reference evidence="6 7" key="1">
    <citation type="submission" date="2020-02" db="EMBL/GenBank/DDBJ databases">
        <title>Nitrogenibacter mangrovi gen. nov., sp. nov. isolated from mangrove sediment, a denitrifying betaproteobacterium.</title>
        <authorList>
            <person name="Liao H."/>
            <person name="Tian Y."/>
        </authorList>
    </citation>
    <scope>NUCLEOTIDE SEQUENCE [LARGE SCALE GENOMIC DNA]</scope>
    <source>
        <strain evidence="6 7">M9-3-2</strain>
    </source>
</reference>
<evidence type="ECO:0000313" key="7">
    <source>
        <dbReference type="Proteomes" id="UP000501991"/>
    </source>
</evidence>
<feature type="repeat" description="TPR" evidence="3">
    <location>
        <begin position="194"/>
        <end position="227"/>
    </location>
</feature>
<protein>
    <submittedName>
        <fullName evidence="6">Tetratricopeptide repeat protein</fullName>
    </submittedName>
</protein>
<evidence type="ECO:0000256" key="1">
    <source>
        <dbReference type="ARBA" id="ARBA00022737"/>
    </source>
</evidence>
<keyword evidence="1" id="KW-0677">Repeat</keyword>
<evidence type="ECO:0000256" key="3">
    <source>
        <dbReference type="PROSITE-ProRule" id="PRU00339"/>
    </source>
</evidence>
<dbReference type="AlphaFoldDB" id="A0A6C1B752"/>
<dbReference type="SMART" id="SM00028">
    <property type="entry name" value="TPR"/>
    <property type="match status" value="4"/>
</dbReference>
<sequence length="383" mass="40034">MSLLIDALRKAEQDRDKSGPDRDDLEGLSLEPMAPPPAAAAPQADAGAADREAAARLFATKADTATPNRLVWLALAGVLAGLALIAYVWWQMQPAGGIRPMADTPRPVAPAMPAEPAAPMPAQVAAEPVPEAAPAPSRLADDASTPAPAESEPPLPSRPQRGSLGRAAEATPAAAPAPPATPHLTRTTPTPARVPPLLEKGYAAYQAGRLDEAAAAYQAQLDVDPNNVDALNGMGAIAMQAERPAEAIRWFRRTLTAQPDDPVALAGLASLLPAEQAVDDESRLRGLLDEAPTSPAAAFALGNALARQQRWAEAQEAYFSAYSGEPTNPDYLYNLAVSLDHLAQPALAREFYRRALDAAAGRPAVFDPAAVQARLSALAEPAR</sequence>